<sequence>MMRRPKTVAGILGLILITACTPGPPPITAAGHYRLDYSGVYGTGRIELMLQDGQVSALGVAEAGLDYRGSYRQAQDRRQVQVDLIVHLPPTRQIIDGVAIVGTAREMPVQFTIPANLDPGARWPIRIETQVGPIRADITRLP</sequence>
<protein>
    <recommendedName>
        <fullName evidence="3">Late embryogenesis abundant protein LEA-2 subgroup domain-containing protein</fullName>
    </recommendedName>
</protein>
<organism evidence="1 2">
    <name type="scientific">Dongia rigui</name>
    <dbReference type="NCBI Taxonomy" id="940149"/>
    <lineage>
        <taxon>Bacteria</taxon>
        <taxon>Pseudomonadati</taxon>
        <taxon>Pseudomonadota</taxon>
        <taxon>Alphaproteobacteria</taxon>
        <taxon>Rhodospirillales</taxon>
        <taxon>Dongiaceae</taxon>
        <taxon>Dongia</taxon>
    </lineage>
</organism>
<dbReference type="EMBL" id="JAXCLX010000001">
    <property type="protein sequence ID" value="MDY0872193.1"/>
    <property type="molecule type" value="Genomic_DNA"/>
</dbReference>
<dbReference type="PROSITE" id="PS51257">
    <property type="entry name" value="PROKAR_LIPOPROTEIN"/>
    <property type="match status" value="1"/>
</dbReference>
<name>A0ABU5DZX6_9PROT</name>
<keyword evidence="2" id="KW-1185">Reference proteome</keyword>
<evidence type="ECO:0000313" key="1">
    <source>
        <dbReference type="EMBL" id="MDY0872193.1"/>
    </source>
</evidence>
<accession>A0ABU5DZX6</accession>
<dbReference type="Proteomes" id="UP001271769">
    <property type="component" value="Unassembled WGS sequence"/>
</dbReference>
<gene>
    <name evidence="1" type="ORF">SMD31_09675</name>
</gene>
<comment type="caution">
    <text evidence="1">The sequence shown here is derived from an EMBL/GenBank/DDBJ whole genome shotgun (WGS) entry which is preliminary data.</text>
</comment>
<evidence type="ECO:0000313" key="2">
    <source>
        <dbReference type="Proteomes" id="UP001271769"/>
    </source>
</evidence>
<dbReference type="RefSeq" id="WP_320500610.1">
    <property type="nucleotide sequence ID" value="NZ_JAXCLX010000001.1"/>
</dbReference>
<evidence type="ECO:0008006" key="3">
    <source>
        <dbReference type="Google" id="ProtNLM"/>
    </source>
</evidence>
<proteinExistence type="predicted"/>
<reference evidence="1 2" key="1">
    <citation type="journal article" date="2013" name="Antonie Van Leeuwenhoek">
        <title>Dongia rigui sp. nov., isolated from freshwater of a large wetland in Korea.</title>
        <authorList>
            <person name="Baik K.S."/>
            <person name="Hwang Y.M."/>
            <person name="Choi J.S."/>
            <person name="Kwon J."/>
            <person name="Seong C.N."/>
        </authorList>
    </citation>
    <scope>NUCLEOTIDE SEQUENCE [LARGE SCALE GENOMIC DNA]</scope>
    <source>
        <strain evidence="1 2">04SU4-P</strain>
    </source>
</reference>